<dbReference type="VEuPathDB" id="TrichDB:TVAGG3_0689080"/>
<reference evidence="1" key="1">
    <citation type="submission" date="2006-10" db="EMBL/GenBank/DDBJ databases">
        <authorList>
            <person name="Amadeo P."/>
            <person name="Zhao Q."/>
            <person name="Wortman J."/>
            <person name="Fraser-Liggett C."/>
            <person name="Carlton J."/>
        </authorList>
    </citation>
    <scope>NUCLEOTIDE SEQUENCE</scope>
    <source>
        <strain evidence="1">G3</strain>
    </source>
</reference>
<name>A2F8X2_TRIV3</name>
<protein>
    <recommendedName>
        <fullName evidence="3">Proteasome assembly chaperone 1</fullName>
    </recommendedName>
</protein>
<reference evidence="1" key="2">
    <citation type="journal article" date="2007" name="Science">
        <title>Draft genome sequence of the sexually transmitted pathogen Trichomonas vaginalis.</title>
        <authorList>
            <person name="Carlton J.M."/>
            <person name="Hirt R.P."/>
            <person name="Silva J.C."/>
            <person name="Delcher A.L."/>
            <person name="Schatz M."/>
            <person name="Zhao Q."/>
            <person name="Wortman J.R."/>
            <person name="Bidwell S.L."/>
            <person name="Alsmark U.C.M."/>
            <person name="Besteiro S."/>
            <person name="Sicheritz-Ponten T."/>
            <person name="Noel C.J."/>
            <person name="Dacks J.B."/>
            <person name="Foster P.G."/>
            <person name="Simillion C."/>
            <person name="Van de Peer Y."/>
            <person name="Miranda-Saavedra D."/>
            <person name="Barton G.J."/>
            <person name="Westrop G.D."/>
            <person name="Mueller S."/>
            <person name="Dessi D."/>
            <person name="Fiori P.L."/>
            <person name="Ren Q."/>
            <person name="Paulsen I."/>
            <person name="Zhang H."/>
            <person name="Bastida-Corcuera F.D."/>
            <person name="Simoes-Barbosa A."/>
            <person name="Brown M.T."/>
            <person name="Hayes R.D."/>
            <person name="Mukherjee M."/>
            <person name="Okumura C.Y."/>
            <person name="Schneider R."/>
            <person name="Smith A.J."/>
            <person name="Vanacova S."/>
            <person name="Villalvazo M."/>
            <person name="Haas B.J."/>
            <person name="Pertea M."/>
            <person name="Feldblyum T.V."/>
            <person name="Utterback T.R."/>
            <person name="Shu C.L."/>
            <person name="Osoegawa K."/>
            <person name="de Jong P.J."/>
            <person name="Hrdy I."/>
            <person name="Horvathova L."/>
            <person name="Zubacova Z."/>
            <person name="Dolezal P."/>
            <person name="Malik S.B."/>
            <person name="Logsdon J.M. Jr."/>
            <person name="Henze K."/>
            <person name="Gupta A."/>
            <person name="Wang C.C."/>
            <person name="Dunne R.L."/>
            <person name="Upcroft J.A."/>
            <person name="Upcroft P."/>
            <person name="White O."/>
            <person name="Salzberg S.L."/>
            <person name="Tang P."/>
            <person name="Chiu C.-H."/>
            <person name="Lee Y.-S."/>
            <person name="Embley T.M."/>
            <person name="Coombs G.H."/>
            <person name="Mottram J.C."/>
            <person name="Tachezy J."/>
            <person name="Fraser-Liggett C.M."/>
            <person name="Johnson P.J."/>
        </authorList>
    </citation>
    <scope>NUCLEOTIDE SEQUENCE [LARGE SCALE GENOMIC DNA]</scope>
    <source>
        <strain evidence="1">G3</strain>
    </source>
</reference>
<dbReference type="OrthoDB" id="10576282at2759"/>
<dbReference type="InParanoid" id="A2F8X2"/>
<organism evidence="1 2">
    <name type="scientific">Trichomonas vaginalis (strain ATCC PRA-98 / G3)</name>
    <dbReference type="NCBI Taxonomy" id="412133"/>
    <lineage>
        <taxon>Eukaryota</taxon>
        <taxon>Metamonada</taxon>
        <taxon>Parabasalia</taxon>
        <taxon>Trichomonadida</taxon>
        <taxon>Trichomonadidae</taxon>
        <taxon>Trichomonas</taxon>
    </lineage>
</organism>
<dbReference type="AlphaFoldDB" id="A2F8X2"/>
<dbReference type="KEGG" id="tva:4756454"/>
<dbReference type="EMBL" id="DS113667">
    <property type="protein sequence ID" value="EAX98654.1"/>
    <property type="molecule type" value="Genomic_DNA"/>
</dbReference>
<sequence>MSSSVFTAVDISSEDHSFESIKYIGKDCKSSICLCAVSTESSALFSAITNELNPIGFFLADISDISNPIEYANGIEPKLMFLRSFRNEVFKIGDITLVNFSNYAVCHQELAQLLIDTISPKSIYVFNTISLTDTSKNSDDISFTEFTNMKNASEEEKYKIPKLVKGISASIITYSFIQQELQYKVSILETKRKTISQEDFKVWTKIILDIIEDDKKKNNSVTPNLTSEDVINLSHHNLLLSQNITLPQ</sequence>
<keyword evidence="2" id="KW-1185">Reference proteome</keyword>
<evidence type="ECO:0000313" key="1">
    <source>
        <dbReference type="EMBL" id="EAX98654.1"/>
    </source>
</evidence>
<dbReference type="Proteomes" id="UP000001542">
    <property type="component" value="Unassembled WGS sequence"/>
</dbReference>
<proteinExistence type="predicted"/>
<gene>
    <name evidence="1" type="ORF">TVAG_403360</name>
</gene>
<evidence type="ECO:0000313" key="2">
    <source>
        <dbReference type="Proteomes" id="UP000001542"/>
    </source>
</evidence>
<accession>A2F8X2</accession>
<dbReference type="RefSeq" id="XP_001311584.1">
    <property type="nucleotide sequence ID" value="XM_001311583.1"/>
</dbReference>
<evidence type="ECO:0008006" key="3">
    <source>
        <dbReference type="Google" id="ProtNLM"/>
    </source>
</evidence>
<dbReference type="VEuPathDB" id="TrichDB:TVAG_403360"/>